<evidence type="ECO:0000313" key="3">
    <source>
        <dbReference type="Proteomes" id="UP000308365"/>
    </source>
</evidence>
<accession>A0A4V5P7Q0</accession>
<dbReference type="GO" id="GO:0006396">
    <property type="term" value="P:RNA processing"/>
    <property type="evidence" value="ECO:0007669"/>
    <property type="project" value="InterPro"/>
</dbReference>
<organism evidence="2 3">
    <name type="scientific">Monodon monoceros</name>
    <name type="common">Narwhal</name>
    <name type="synonym">Ceratodon monodon</name>
    <dbReference type="NCBI Taxonomy" id="40151"/>
    <lineage>
        <taxon>Eukaryota</taxon>
        <taxon>Metazoa</taxon>
        <taxon>Chordata</taxon>
        <taxon>Craniata</taxon>
        <taxon>Vertebrata</taxon>
        <taxon>Euteleostomi</taxon>
        <taxon>Mammalia</taxon>
        <taxon>Eutheria</taxon>
        <taxon>Laurasiatheria</taxon>
        <taxon>Artiodactyla</taxon>
        <taxon>Whippomorpha</taxon>
        <taxon>Cetacea</taxon>
        <taxon>Odontoceti</taxon>
        <taxon>Monodontidae</taxon>
        <taxon>Monodon</taxon>
    </lineage>
</organism>
<evidence type="ECO:0000313" key="2">
    <source>
        <dbReference type="EMBL" id="TKC40880.1"/>
    </source>
</evidence>
<dbReference type="Pfam" id="PF02137">
    <property type="entry name" value="A_deamin"/>
    <property type="match status" value="1"/>
</dbReference>
<dbReference type="GO" id="GO:0005730">
    <property type="term" value="C:nucleolus"/>
    <property type="evidence" value="ECO:0007669"/>
    <property type="project" value="TreeGrafter"/>
</dbReference>
<dbReference type="EMBL" id="RWIC01000700">
    <property type="protein sequence ID" value="TKC40880.1"/>
    <property type="molecule type" value="Genomic_DNA"/>
</dbReference>
<dbReference type="PROSITE" id="PS50141">
    <property type="entry name" value="A_DEAMIN_EDITASE"/>
    <property type="match status" value="1"/>
</dbReference>
<gene>
    <name evidence="2" type="ORF">EI555_018082</name>
</gene>
<feature type="domain" description="A to I editase" evidence="1">
    <location>
        <begin position="73"/>
        <end position="444"/>
    </location>
</feature>
<dbReference type="PANTHER" id="PTHR10910">
    <property type="entry name" value="EUKARYOTE SPECIFIC DSRNA BINDING PROTEIN"/>
    <property type="match status" value="1"/>
</dbReference>
<dbReference type="GO" id="GO:0003725">
    <property type="term" value="F:double-stranded RNA binding"/>
    <property type="evidence" value="ECO:0007669"/>
    <property type="project" value="TreeGrafter"/>
</dbReference>
<sequence length="448" mass="49829">EFADTVSQLVTQKFHELAMGLASAHARHKALAGIVMTQGKTESLGRQIRKLSTLSPLLPLFSGLDVRQAQVVVLSSGTKCISGEYINDQGLVVNDCHAEIVARRALIHFLYAQLELHLSKRREDSERSIFVRLQEGGYRLREDVLFHLYVSTSPCGDARLHSPYELTTDRKHPAFCLCARTARYSPPWLVCPAVRSDTACLPGPRVSRSSRTLVSSSKHLARKFRGHLRTKIESGEGTVPVRGPGTVQTWDGVLLGEQLVTMSCTDKIARWNVLGLQGALLCHFIEPVYLHSIVVGSLHHTGHLSRVMSHRTEDIGQLPASYRHNRPLLSGVSQAEARHPGKSPHFSVNWVVGTADVEVIDATTGKRSCGRSSRLCKHRLSARWARLYGKLSTRIPSHGDTPSMYCEAKLGARTYQVVKQQLFRAFQKAGLGTWVRKPPEQDQFLLML</sequence>
<reference evidence="3" key="1">
    <citation type="journal article" date="2019" name="IScience">
        <title>Narwhal Genome Reveals Long-Term Low Genetic Diversity despite Current Large Abundance Size.</title>
        <authorList>
            <person name="Westbury M.V."/>
            <person name="Petersen B."/>
            <person name="Garde E."/>
            <person name="Heide-Jorgensen M.P."/>
            <person name="Lorenzen E.D."/>
        </authorList>
    </citation>
    <scope>NUCLEOTIDE SEQUENCE [LARGE SCALE GENOMIC DNA]</scope>
</reference>
<dbReference type="InterPro" id="IPR002466">
    <property type="entry name" value="A_deamin"/>
</dbReference>
<feature type="non-terminal residue" evidence="2">
    <location>
        <position position="1"/>
    </location>
</feature>
<dbReference type="SMART" id="SM00552">
    <property type="entry name" value="ADEAMc"/>
    <property type="match status" value="1"/>
</dbReference>
<dbReference type="AlphaFoldDB" id="A0A4V5P7Q0"/>
<comment type="caution">
    <text evidence="2">The sequence shown here is derived from an EMBL/GenBank/DDBJ whole genome shotgun (WGS) entry which is preliminary data.</text>
</comment>
<evidence type="ECO:0000259" key="1">
    <source>
        <dbReference type="PROSITE" id="PS50141"/>
    </source>
</evidence>
<dbReference type="PANTHER" id="PTHR10910:SF17">
    <property type="entry name" value="DOUBLE-STRANDED RNA-SPECIFIC EDITASE B2"/>
    <property type="match status" value="1"/>
</dbReference>
<dbReference type="Proteomes" id="UP000308365">
    <property type="component" value="Unassembled WGS sequence"/>
</dbReference>
<dbReference type="GO" id="GO:0006382">
    <property type="term" value="P:adenosine to inosine editing"/>
    <property type="evidence" value="ECO:0007669"/>
    <property type="project" value="TreeGrafter"/>
</dbReference>
<dbReference type="GO" id="GO:0008251">
    <property type="term" value="F:tRNA-specific adenosine deaminase activity"/>
    <property type="evidence" value="ECO:0007669"/>
    <property type="project" value="TreeGrafter"/>
</dbReference>
<dbReference type="GO" id="GO:0003726">
    <property type="term" value="F:double-stranded RNA adenosine deaminase activity"/>
    <property type="evidence" value="ECO:0007669"/>
    <property type="project" value="TreeGrafter"/>
</dbReference>
<proteinExistence type="predicted"/>
<name>A0A4V5P7Q0_MONMO</name>
<dbReference type="GO" id="GO:0005737">
    <property type="term" value="C:cytoplasm"/>
    <property type="evidence" value="ECO:0007669"/>
    <property type="project" value="TreeGrafter"/>
</dbReference>
<protein>
    <recommendedName>
        <fullName evidence="1">A to I editase domain-containing protein</fullName>
    </recommendedName>
</protein>